<dbReference type="RefSeq" id="WP_138056841.1">
    <property type="nucleotide sequence ID" value="NZ_VAWE01000001.1"/>
</dbReference>
<accession>A0A5R9EII0</accession>
<dbReference type="GO" id="GO:0005886">
    <property type="term" value="C:plasma membrane"/>
    <property type="evidence" value="ECO:0007669"/>
    <property type="project" value="UniProtKB-SubCell"/>
</dbReference>
<feature type="domain" description="MASE1" evidence="7">
    <location>
        <begin position="19"/>
        <end position="291"/>
    </location>
</feature>
<keyword evidence="2" id="KW-1003">Cell membrane</keyword>
<dbReference type="OrthoDB" id="4137374at2"/>
<feature type="transmembrane region" description="Helical" evidence="6">
    <location>
        <begin position="263"/>
        <end position="288"/>
    </location>
</feature>
<evidence type="ECO:0000313" key="9">
    <source>
        <dbReference type="Proteomes" id="UP000305921"/>
    </source>
</evidence>
<organism evidence="8 9">
    <name type="scientific">Streptomyces marianii</name>
    <dbReference type="NCBI Taxonomy" id="1817406"/>
    <lineage>
        <taxon>Bacteria</taxon>
        <taxon>Bacillati</taxon>
        <taxon>Actinomycetota</taxon>
        <taxon>Actinomycetes</taxon>
        <taxon>Kitasatosporales</taxon>
        <taxon>Streptomycetaceae</taxon>
        <taxon>Streptomyces</taxon>
    </lineage>
</organism>
<gene>
    <name evidence="8" type="ORF">FEF34_35610</name>
</gene>
<dbReference type="EMBL" id="VAWE01000001">
    <property type="protein sequence ID" value="TLQ47564.1"/>
    <property type="molecule type" value="Genomic_DNA"/>
</dbReference>
<keyword evidence="5 6" id="KW-0472">Membrane</keyword>
<proteinExistence type="predicted"/>
<feature type="transmembrane region" description="Helical" evidence="6">
    <location>
        <begin position="12"/>
        <end position="32"/>
    </location>
</feature>
<name>A0A5R9EII0_9ACTN</name>
<dbReference type="Proteomes" id="UP000305921">
    <property type="component" value="Unassembled WGS sequence"/>
</dbReference>
<evidence type="ECO:0000256" key="3">
    <source>
        <dbReference type="ARBA" id="ARBA00022692"/>
    </source>
</evidence>
<evidence type="ECO:0000313" key="8">
    <source>
        <dbReference type="EMBL" id="TLQ47564.1"/>
    </source>
</evidence>
<dbReference type="InterPro" id="IPR007895">
    <property type="entry name" value="MASE1"/>
</dbReference>
<comment type="subcellular location">
    <subcellularLocation>
        <location evidence="1">Cell membrane</location>
        <topology evidence="1">Multi-pass membrane protein</topology>
    </subcellularLocation>
</comment>
<evidence type="ECO:0000256" key="1">
    <source>
        <dbReference type="ARBA" id="ARBA00004651"/>
    </source>
</evidence>
<dbReference type="Pfam" id="PF05231">
    <property type="entry name" value="MASE1"/>
    <property type="match status" value="1"/>
</dbReference>
<protein>
    <recommendedName>
        <fullName evidence="7">MASE1 domain-containing protein</fullName>
    </recommendedName>
</protein>
<evidence type="ECO:0000256" key="5">
    <source>
        <dbReference type="ARBA" id="ARBA00023136"/>
    </source>
</evidence>
<feature type="transmembrane region" description="Helical" evidence="6">
    <location>
        <begin position="119"/>
        <end position="144"/>
    </location>
</feature>
<feature type="transmembrane region" description="Helical" evidence="6">
    <location>
        <begin position="196"/>
        <end position="221"/>
    </location>
</feature>
<keyword evidence="4 6" id="KW-1133">Transmembrane helix</keyword>
<reference evidence="8 9" key="1">
    <citation type="submission" date="2019-05" db="EMBL/GenBank/DDBJ databases">
        <title>Streptomyces marianii sp. nov., a novel marine actinomycete from southern coast of India.</title>
        <authorList>
            <person name="Iniyan A.M."/>
            <person name="Wink J."/>
            <person name="Ramprasad E."/>
            <person name="Ramana C.V."/>
            <person name="Bunk B."/>
            <person name="Sproer C."/>
            <person name="Joseph F.-J.R.S."/>
            <person name="Vincent S.G.P."/>
        </authorList>
    </citation>
    <scope>NUCLEOTIDE SEQUENCE [LARGE SCALE GENOMIC DNA]</scope>
    <source>
        <strain evidence="8 9">ICN19</strain>
    </source>
</reference>
<evidence type="ECO:0000256" key="4">
    <source>
        <dbReference type="ARBA" id="ARBA00022989"/>
    </source>
</evidence>
<feature type="transmembrane region" description="Helical" evidence="6">
    <location>
        <begin position="86"/>
        <end position="107"/>
    </location>
</feature>
<comment type="caution">
    <text evidence="8">The sequence shown here is derived from an EMBL/GenBank/DDBJ whole genome shotgun (WGS) entry which is preliminary data.</text>
</comment>
<feature type="transmembrane region" description="Helical" evidence="6">
    <location>
        <begin position="156"/>
        <end position="176"/>
    </location>
</feature>
<dbReference type="AlphaFoldDB" id="A0A5R9EII0"/>
<evidence type="ECO:0000259" key="7">
    <source>
        <dbReference type="Pfam" id="PF05231"/>
    </source>
</evidence>
<keyword evidence="9" id="KW-1185">Reference proteome</keyword>
<keyword evidence="3 6" id="KW-0812">Transmembrane</keyword>
<feature type="transmembrane region" description="Helical" evidence="6">
    <location>
        <begin position="233"/>
        <end position="251"/>
    </location>
</feature>
<sequence length="330" mass="34830">MARNQLLNRFGTVVLLMLGVAVAYYAAGRVGLTLQLVVEGAVVTPLWPPTGIALTCLLWFGLRIWPGIALGTLLVILAISPFRAHSLGILAGNSLAPVCACLMLRRVGFRTELDRLRDGLALVFLGALAGMLISATVGAGVLLLSGQIPAEGFWPIWSAWWVGDAMGVLVVTPLLLVCRTVGRPVDLSPGRWAEAVCLVASVTVVTYAVTRTPVALLFLVFPLLMWAALRFQLFGAAPCVLIVSVLAISAATEGQGPFGGHGMLAVMSVLQALNGSAALTGLLLSAVVTEQITVRRKIELACSELAEVVDRLVPGSGVARRWPPPQDKDL</sequence>
<feature type="transmembrane region" description="Helical" evidence="6">
    <location>
        <begin position="52"/>
        <end position="79"/>
    </location>
</feature>
<evidence type="ECO:0000256" key="6">
    <source>
        <dbReference type="SAM" id="Phobius"/>
    </source>
</evidence>
<evidence type="ECO:0000256" key="2">
    <source>
        <dbReference type="ARBA" id="ARBA00022475"/>
    </source>
</evidence>